<proteinExistence type="inferred from homology"/>
<dbReference type="Gene3D" id="2.70.40.10">
    <property type="match status" value="1"/>
</dbReference>
<evidence type="ECO:0000256" key="2">
    <source>
        <dbReference type="ARBA" id="ARBA00012379"/>
    </source>
</evidence>
<evidence type="ECO:0000256" key="1">
    <source>
        <dbReference type="ARBA" id="ARBA00006581"/>
    </source>
</evidence>
<dbReference type="EC" id="3.6.1.23" evidence="2"/>
<protein>
    <recommendedName>
        <fullName evidence="2">dUTP diphosphatase</fullName>
        <ecNumber evidence="2">3.6.1.23</ecNumber>
    </recommendedName>
</protein>
<dbReference type="GO" id="GO:0000287">
    <property type="term" value="F:magnesium ion binding"/>
    <property type="evidence" value="ECO:0007669"/>
    <property type="project" value="InterPro"/>
</dbReference>
<dbReference type="GO" id="GO:0004170">
    <property type="term" value="F:dUTP diphosphatase activity"/>
    <property type="evidence" value="ECO:0007669"/>
    <property type="project" value="UniProtKB-EC"/>
</dbReference>
<comment type="similarity">
    <text evidence="1">Belongs to the dUTPase family.</text>
</comment>
<dbReference type="EMBL" id="KR560069">
    <property type="protein sequence ID" value="AKO61683.1"/>
    <property type="molecule type" value="Genomic_DNA"/>
</dbReference>
<dbReference type="InterPro" id="IPR033704">
    <property type="entry name" value="dUTPase_trimeric"/>
</dbReference>
<keyword evidence="8" id="KW-1185">Reference proteome</keyword>
<dbReference type="RefSeq" id="YP_010077876.1">
    <property type="nucleotide sequence ID" value="NC_054952.1"/>
</dbReference>
<evidence type="ECO:0000313" key="8">
    <source>
        <dbReference type="Proteomes" id="UP000224291"/>
    </source>
</evidence>
<evidence type="ECO:0000313" key="7">
    <source>
        <dbReference type="EMBL" id="AKO61683.1"/>
    </source>
</evidence>
<keyword evidence="4" id="KW-0546">Nucleotide metabolism</keyword>
<feature type="region of interest" description="Disordered" evidence="5">
    <location>
        <begin position="1"/>
        <end position="23"/>
    </location>
</feature>
<dbReference type="InterPro" id="IPR008181">
    <property type="entry name" value="dUTPase"/>
</dbReference>
<dbReference type="SUPFAM" id="SSF51283">
    <property type="entry name" value="dUTPase-like"/>
    <property type="match status" value="1"/>
</dbReference>
<dbReference type="KEGG" id="vg:65066789"/>
<dbReference type="NCBIfam" id="NF001862">
    <property type="entry name" value="PRK00601.1"/>
    <property type="match status" value="1"/>
</dbReference>
<evidence type="ECO:0000256" key="3">
    <source>
        <dbReference type="ARBA" id="ARBA00022801"/>
    </source>
</evidence>
<name>A0A0H4J2N7_9CAUD</name>
<dbReference type="PANTHER" id="PTHR11241:SF0">
    <property type="entry name" value="DEOXYURIDINE 5'-TRIPHOSPHATE NUCLEOTIDOHYDROLASE"/>
    <property type="match status" value="1"/>
</dbReference>
<dbReference type="GO" id="GO:0006226">
    <property type="term" value="P:dUMP biosynthetic process"/>
    <property type="evidence" value="ECO:0007669"/>
    <property type="project" value="InterPro"/>
</dbReference>
<dbReference type="GeneID" id="65066789"/>
<evidence type="ECO:0000256" key="5">
    <source>
        <dbReference type="SAM" id="MobiDB-lite"/>
    </source>
</evidence>
<dbReference type="InterPro" id="IPR029054">
    <property type="entry name" value="dUTPase-like"/>
</dbReference>
<gene>
    <name evidence="7" type="primary">dut</name>
</gene>
<accession>A0A0H4J2N7</accession>
<evidence type="ECO:0000256" key="4">
    <source>
        <dbReference type="ARBA" id="ARBA00023080"/>
    </source>
</evidence>
<dbReference type="Proteomes" id="UP000224291">
    <property type="component" value="Segment"/>
</dbReference>
<organism evidence="7 8">
    <name type="scientific">Stenotrophomonas phage IME-SM1</name>
    <dbReference type="NCBI Taxonomy" id="1654717"/>
    <lineage>
        <taxon>Viruses</taxon>
        <taxon>Duplodnaviria</taxon>
        <taxon>Heunggongvirae</taxon>
        <taxon>Uroviricota</taxon>
        <taxon>Caudoviricetes</taxon>
        <taxon>Menderavirus</taxon>
        <taxon>Menderavirus IMESM1</taxon>
    </lineage>
</organism>
<keyword evidence="3 7" id="KW-0378">Hydrolase</keyword>
<reference evidence="7 8" key="1">
    <citation type="submission" date="2015-05" db="EMBL/GenBank/DDBJ databases">
        <authorList>
            <person name="Liu X."/>
            <person name="Tong Y."/>
            <person name="Huang Y."/>
            <person name="Fan H."/>
            <person name="An X."/>
            <person name="Mi Z."/>
            <person name="Zhang Z."/>
        </authorList>
    </citation>
    <scope>NUCLEOTIDE SEQUENCE [LARGE SCALE GENOMIC DNA]</scope>
</reference>
<dbReference type="PANTHER" id="PTHR11241">
    <property type="entry name" value="DEOXYURIDINE 5'-TRIPHOSPHATE NUCLEOTIDOHYDROLASE"/>
    <property type="match status" value="1"/>
</dbReference>
<evidence type="ECO:0000259" key="6">
    <source>
        <dbReference type="Pfam" id="PF00692"/>
    </source>
</evidence>
<sequence>MELTMAKRKTEENTVVDQKGPDLGELVMKSPAEILPGESPVTLGFLTEGDAPVPTYASAEASGMDLAAYLVEGGTVRVHDSANNETQRAIRGLNGEARHVLLEPFDRALIPTGVKAQIPHGYALAIRPRSGTSFKKGLGLTNSVATIDSDYTGELFVSIINLSGARVKIEDGERIAQILVEKVYRLDVTKLEAITKETERGEGGFGSTGTK</sequence>
<dbReference type="GO" id="GO:0046081">
    <property type="term" value="P:dUTP catabolic process"/>
    <property type="evidence" value="ECO:0007669"/>
    <property type="project" value="InterPro"/>
</dbReference>
<dbReference type="Pfam" id="PF00692">
    <property type="entry name" value="dUTPase"/>
    <property type="match status" value="1"/>
</dbReference>
<dbReference type="NCBIfam" id="TIGR00576">
    <property type="entry name" value="dut"/>
    <property type="match status" value="1"/>
</dbReference>
<dbReference type="InterPro" id="IPR036157">
    <property type="entry name" value="dUTPase-like_sf"/>
</dbReference>
<dbReference type="CDD" id="cd07557">
    <property type="entry name" value="trimeric_dUTPase"/>
    <property type="match status" value="1"/>
</dbReference>
<feature type="domain" description="dUTPase-like" evidence="6">
    <location>
        <begin position="98"/>
        <end position="209"/>
    </location>
</feature>